<dbReference type="AlphaFoldDB" id="F0RPZ1"/>
<keyword evidence="2" id="KW-0012">Acyltransferase</keyword>
<keyword evidence="5" id="KW-1185">Reference proteome</keyword>
<protein>
    <submittedName>
        <fullName evidence="4">GCN5-related N-acetyltransferase</fullName>
    </submittedName>
</protein>
<dbReference type="Proteomes" id="UP000007718">
    <property type="component" value="Plasmid pDEIPR01"/>
</dbReference>
<keyword evidence="1 4" id="KW-0808">Transferase</keyword>
<dbReference type="GO" id="GO:0016747">
    <property type="term" value="F:acyltransferase activity, transferring groups other than amino-acyl groups"/>
    <property type="evidence" value="ECO:0007669"/>
    <property type="project" value="InterPro"/>
</dbReference>
<sequence length="259" mass="28942">MTDIVIGPLHPAQVPAAQRLLTESFDERLQPYMTATQAGAEAFLLAYVSTPQLHPERQYLGATLGDELVGYAEFRQTEPQVGFLSYICVSPLARGQGVASRLIRHYLAITPGLKSMALDVFADNVPALTLYRKLGFQEQAVTLWWRRPLPEPAPTPVQMLNWPAALAMYQRYGFCEYQIRFEGEKYVLGRMGETVLRCTQAADFANERLLAALRAAFPALQQALLIAPEDAAPHADAEAFNRSLRLHWTLPESQEDPNL</sequence>
<dbReference type="PANTHER" id="PTHR43877">
    <property type="entry name" value="AMINOALKYLPHOSPHONATE N-ACETYLTRANSFERASE-RELATED-RELATED"/>
    <property type="match status" value="1"/>
</dbReference>
<dbReference type="EMBL" id="CP002537">
    <property type="protein sequence ID" value="ADY27193.1"/>
    <property type="molecule type" value="Genomic_DNA"/>
</dbReference>
<dbReference type="KEGG" id="dpt:Deipr_2062"/>
<dbReference type="InterPro" id="IPR016181">
    <property type="entry name" value="Acyl_CoA_acyltransferase"/>
</dbReference>
<accession>F0RPZ1</accession>
<evidence type="ECO:0000313" key="4">
    <source>
        <dbReference type="EMBL" id="ADY27193.1"/>
    </source>
</evidence>
<name>F0RPZ1_DEIPM</name>
<dbReference type="OrthoDB" id="67353at2"/>
<evidence type="ECO:0000256" key="1">
    <source>
        <dbReference type="ARBA" id="ARBA00022679"/>
    </source>
</evidence>
<evidence type="ECO:0000313" key="5">
    <source>
        <dbReference type="Proteomes" id="UP000007718"/>
    </source>
</evidence>
<evidence type="ECO:0000259" key="3">
    <source>
        <dbReference type="PROSITE" id="PS51186"/>
    </source>
</evidence>
<keyword evidence="4" id="KW-0614">Plasmid</keyword>
<proteinExistence type="predicted"/>
<dbReference type="HOGENOM" id="CLU_1072502_0_0_0"/>
<dbReference type="CDD" id="cd04301">
    <property type="entry name" value="NAT_SF"/>
    <property type="match status" value="1"/>
</dbReference>
<geneLocation type="plasmid" evidence="4 5">
    <name>pDEIPR01</name>
</geneLocation>
<dbReference type="InterPro" id="IPR050832">
    <property type="entry name" value="Bact_Acetyltransf"/>
</dbReference>
<dbReference type="Gene3D" id="3.40.630.30">
    <property type="match status" value="1"/>
</dbReference>
<dbReference type="PROSITE" id="PS51186">
    <property type="entry name" value="GNAT"/>
    <property type="match status" value="1"/>
</dbReference>
<dbReference type="Pfam" id="PF00583">
    <property type="entry name" value="Acetyltransf_1"/>
    <property type="match status" value="1"/>
</dbReference>
<gene>
    <name evidence="4" type="ordered locus">Deipr_2062</name>
</gene>
<organism evidence="4 5">
    <name type="scientific">Deinococcus proteolyticus (strain ATCC 35074 / DSM 20540 / JCM 6276 / NBRC 101906 / NCIMB 13154 / VKM Ac-1939 / CCM 2703 / MRP)</name>
    <dbReference type="NCBI Taxonomy" id="693977"/>
    <lineage>
        <taxon>Bacteria</taxon>
        <taxon>Thermotogati</taxon>
        <taxon>Deinococcota</taxon>
        <taxon>Deinococci</taxon>
        <taxon>Deinococcales</taxon>
        <taxon>Deinococcaceae</taxon>
        <taxon>Deinococcus</taxon>
    </lineage>
</organism>
<dbReference type="InterPro" id="IPR000182">
    <property type="entry name" value="GNAT_dom"/>
</dbReference>
<dbReference type="PANTHER" id="PTHR43877:SF2">
    <property type="entry name" value="AMINOALKYLPHOSPHONATE N-ACETYLTRANSFERASE-RELATED"/>
    <property type="match status" value="1"/>
</dbReference>
<dbReference type="RefSeq" id="WP_013622925.1">
    <property type="nucleotide sequence ID" value="NC_015169.1"/>
</dbReference>
<dbReference type="SUPFAM" id="SSF55729">
    <property type="entry name" value="Acyl-CoA N-acyltransferases (Nat)"/>
    <property type="match status" value="1"/>
</dbReference>
<feature type="domain" description="N-acetyltransferase" evidence="3">
    <location>
        <begin position="4"/>
        <end position="154"/>
    </location>
</feature>
<evidence type="ECO:0000256" key="2">
    <source>
        <dbReference type="ARBA" id="ARBA00023315"/>
    </source>
</evidence>
<reference evidence="4 5" key="1">
    <citation type="submission" date="2011-02" db="EMBL/GenBank/DDBJ databases">
        <title>The complete sequence of plasmid1 of Deinococcus proteolyticus DSM 20540.</title>
        <authorList>
            <consortium name="US DOE Joint Genome Institute (JGI-PGF)"/>
            <person name="Lucas S."/>
            <person name="Copeland A."/>
            <person name="Lapidus A."/>
            <person name="Bruce D."/>
            <person name="Goodwin L."/>
            <person name="Pitluck S."/>
            <person name="Kyrpides N."/>
            <person name="Mavromatis K."/>
            <person name="Pagani I."/>
            <person name="Ivanova N."/>
            <person name="Ovchinnikova G."/>
            <person name="Zeytun A."/>
            <person name="Detter J.C."/>
            <person name="Han C."/>
            <person name="Land M."/>
            <person name="Hauser L."/>
            <person name="Markowitz V."/>
            <person name="Cheng J.-F."/>
            <person name="Hugenholtz P."/>
            <person name="Woyke T."/>
            <person name="Wu D."/>
            <person name="Pukall R."/>
            <person name="Steenblock K."/>
            <person name="Brambilla E."/>
            <person name="Klenk H.-P."/>
            <person name="Eisen J.A."/>
        </authorList>
    </citation>
    <scope>NUCLEOTIDE SEQUENCE [LARGE SCALE GENOMIC DNA]</scope>
    <source>
        <strain evidence="5">ATCC 35074 / DSM 20540 / JCM 6276 / NBRC 101906 / NCIMB 13154 / VKM Ac-1939 / CCM 2703 / MRP</strain>
        <plasmid evidence="5">Plasmid pDEIPR01</plasmid>
    </source>
</reference>